<name>A0AAV7JYD0_9METZ</name>
<keyword evidence="2" id="KW-1185">Reference proteome</keyword>
<dbReference type="EMBL" id="JAKMXF010000244">
    <property type="protein sequence ID" value="KAI6653916.1"/>
    <property type="molecule type" value="Genomic_DNA"/>
</dbReference>
<evidence type="ECO:0000313" key="1">
    <source>
        <dbReference type="EMBL" id="KAI6653916.1"/>
    </source>
</evidence>
<reference evidence="1 2" key="1">
    <citation type="journal article" date="2023" name="BMC Biol.">
        <title>The compact genome of the sponge Oopsacas minuta (Hexactinellida) is lacking key metazoan core genes.</title>
        <authorList>
            <person name="Santini S."/>
            <person name="Schenkelaars Q."/>
            <person name="Jourda C."/>
            <person name="Duchesne M."/>
            <person name="Belahbib H."/>
            <person name="Rocher C."/>
            <person name="Selva M."/>
            <person name="Riesgo A."/>
            <person name="Vervoort M."/>
            <person name="Leys S.P."/>
            <person name="Kodjabachian L."/>
            <person name="Le Bivic A."/>
            <person name="Borchiellini C."/>
            <person name="Claverie J.M."/>
            <person name="Renard E."/>
        </authorList>
    </citation>
    <scope>NUCLEOTIDE SEQUENCE [LARGE SCALE GENOMIC DNA]</scope>
    <source>
        <strain evidence="1">SPO-2</strain>
    </source>
</reference>
<dbReference type="AlphaFoldDB" id="A0AAV7JYD0"/>
<sequence>MKGCEDKFARSLHSLKYFKALFSYAKYQGLDVTKGISLIGDSGEMGSETESANIFLGYFASVFIQPMDRGTYIEPVVISTVNHLDDVLIGEEWFTATCAFEHNQISRSR</sequence>
<comment type="caution">
    <text evidence="1">The sequence shown here is derived from an EMBL/GenBank/DDBJ whole genome shotgun (WGS) entry which is preliminary data.</text>
</comment>
<accession>A0AAV7JYD0</accession>
<gene>
    <name evidence="1" type="ORF">LOD99_3092</name>
</gene>
<proteinExistence type="predicted"/>
<dbReference type="Proteomes" id="UP001165289">
    <property type="component" value="Unassembled WGS sequence"/>
</dbReference>
<protein>
    <submittedName>
        <fullName evidence="1">Uncharacterized protein</fullName>
    </submittedName>
</protein>
<evidence type="ECO:0000313" key="2">
    <source>
        <dbReference type="Proteomes" id="UP001165289"/>
    </source>
</evidence>
<organism evidence="1 2">
    <name type="scientific">Oopsacas minuta</name>
    <dbReference type="NCBI Taxonomy" id="111878"/>
    <lineage>
        <taxon>Eukaryota</taxon>
        <taxon>Metazoa</taxon>
        <taxon>Porifera</taxon>
        <taxon>Hexactinellida</taxon>
        <taxon>Hexasterophora</taxon>
        <taxon>Lyssacinosida</taxon>
        <taxon>Leucopsacidae</taxon>
        <taxon>Oopsacas</taxon>
    </lineage>
</organism>